<dbReference type="PANTHER" id="PTHR42920">
    <property type="entry name" value="OS03G0707200 PROTEIN-RELATED"/>
    <property type="match status" value="1"/>
</dbReference>
<dbReference type="Proteomes" id="UP000008234">
    <property type="component" value="Chromosome"/>
</dbReference>
<evidence type="ECO:0000256" key="5">
    <source>
        <dbReference type="ARBA" id="ARBA00022989"/>
    </source>
</evidence>
<dbReference type="RefSeq" id="WP_012993851.1">
    <property type="nucleotide sequence ID" value="NC_013895.2"/>
</dbReference>
<dbReference type="InterPro" id="IPR037185">
    <property type="entry name" value="EmrE-like"/>
</dbReference>
<dbReference type="HOGENOM" id="CLU_033863_21_3_9"/>
<dbReference type="KEGG" id="clo:HMPREF0868_0430"/>
<dbReference type="InterPro" id="IPR000620">
    <property type="entry name" value="EamA_dom"/>
</dbReference>
<feature type="domain" description="EamA" evidence="8">
    <location>
        <begin position="12"/>
        <end position="138"/>
    </location>
</feature>
<feature type="transmembrane region" description="Helical" evidence="7">
    <location>
        <begin position="151"/>
        <end position="175"/>
    </location>
</feature>
<evidence type="ECO:0000256" key="4">
    <source>
        <dbReference type="ARBA" id="ARBA00022692"/>
    </source>
</evidence>
<feature type="transmembrane region" description="Helical" evidence="7">
    <location>
        <begin position="214"/>
        <end position="238"/>
    </location>
</feature>
<accession>D3R0Q9</accession>
<proteinExistence type="inferred from homology"/>
<evidence type="ECO:0000259" key="8">
    <source>
        <dbReference type="Pfam" id="PF00892"/>
    </source>
</evidence>
<dbReference type="Pfam" id="PF00892">
    <property type="entry name" value="EamA"/>
    <property type="match status" value="2"/>
</dbReference>
<keyword evidence="10" id="KW-1185">Reference proteome</keyword>
<feature type="transmembrane region" description="Helical" evidence="7">
    <location>
        <begin position="250"/>
        <end position="268"/>
    </location>
</feature>
<comment type="similarity">
    <text evidence="2">Belongs to the EamA transporter family.</text>
</comment>
<dbReference type="AlphaFoldDB" id="D3R0Q9"/>
<evidence type="ECO:0000256" key="7">
    <source>
        <dbReference type="SAM" id="Phobius"/>
    </source>
</evidence>
<feature type="transmembrane region" description="Helical" evidence="7">
    <location>
        <begin position="97"/>
        <end position="116"/>
    </location>
</feature>
<gene>
    <name evidence="9" type="ordered locus">HMPREF0868_0430</name>
</gene>
<evidence type="ECO:0000313" key="10">
    <source>
        <dbReference type="Proteomes" id="UP000008234"/>
    </source>
</evidence>
<feature type="transmembrane region" description="Helical" evidence="7">
    <location>
        <begin position="12"/>
        <end position="32"/>
    </location>
</feature>
<dbReference type="eggNOG" id="COG0697">
    <property type="taxonomic scope" value="Bacteria"/>
</dbReference>
<dbReference type="SUPFAM" id="SSF103481">
    <property type="entry name" value="Multidrug resistance efflux transporter EmrE"/>
    <property type="match status" value="2"/>
</dbReference>
<dbReference type="PANTHER" id="PTHR42920:SF5">
    <property type="entry name" value="EAMA DOMAIN-CONTAINING PROTEIN"/>
    <property type="match status" value="1"/>
</dbReference>
<evidence type="ECO:0000256" key="6">
    <source>
        <dbReference type="ARBA" id="ARBA00023136"/>
    </source>
</evidence>
<dbReference type="STRING" id="699246.HMPREF0868_0430"/>
<keyword evidence="6 7" id="KW-0472">Membrane</keyword>
<sequence>MTNRRIIGAAKLGLLLVAFLWGTSMTVVGSATASFPSAFILGFRFTVAAVLLAIIFHKRLLAVKADTWRSGIIIGLFLFGAYFLQTLAVNFTTPGRSSILAAIYCVIVPFLMWAITRVRPDKFNLVAAVICVVGVILVGQAGSAITTANNIPAGIMLIGDTIAVASSFLYAAHIVAISKLSTDRDPIALTIIQFSVAGILSWIVTLCFEDHSKLVFSTSSLGQLIYLAVFCTTIALLLQNVGQKYCPASQAAIILGSESVFGVVFPVMLRIESLNLTAAIGCIAIIVAIFISETKLKWFFKDKTELPVEKSVDKSDLPIDK</sequence>
<organism evidence="9 10">
    <name type="scientific">Mageeibacillus indolicus (strain UPII9-5)</name>
    <name type="common">Clostridiales genomosp. BVAB3 (strain UPII9-5)</name>
    <dbReference type="NCBI Taxonomy" id="699246"/>
    <lineage>
        <taxon>Bacteria</taxon>
        <taxon>Bacillati</taxon>
        <taxon>Bacillota</taxon>
        <taxon>Clostridia</taxon>
        <taxon>Eubacteriales</taxon>
        <taxon>Oscillospiraceae</taxon>
        <taxon>Mageeibacillus</taxon>
    </lineage>
</organism>
<keyword evidence="5 7" id="KW-1133">Transmembrane helix</keyword>
<dbReference type="OrthoDB" id="9804865at2"/>
<feature type="transmembrane region" description="Helical" evidence="7">
    <location>
        <begin position="38"/>
        <end position="56"/>
    </location>
</feature>
<feature type="transmembrane region" description="Helical" evidence="7">
    <location>
        <begin position="187"/>
        <end position="208"/>
    </location>
</feature>
<dbReference type="InterPro" id="IPR051258">
    <property type="entry name" value="Diverse_Substrate_Transporter"/>
</dbReference>
<feature type="transmembrane region" description="Helical" evidence="7">
    <location>
        <begin position="274"/>
        <end position="291"/>
    </location>
</feature>
<feature type="transmembrane region" description="Helical" evidence="7">
    <location>
        <begin position="123"/>
        <end position="145"/>
    </location>
</feature>
<comment type="subcellular location">
    <subcellularLocation>
        <location evidence="1">Cell membrane</location>
        <topology evidence="1">Multi-pass membrane protein</topology>
    </subcellularLocation>
</comment>
<evidence type="ECO:0000256" key="3">
    <source>
        <dbReference type="ARBA" id="ARBA00022475"/>
    </source>
</evidence>
<evidence type="ECO:0000313" key="9">
    <source>
        <dbReference type="EMBL" id="ADC90775.1"/>
    </source>
</evidence>
<keyword evidence="4 7" id="KW-0812">Transmembrane</keyword>
<evidence type="ECO:0000256" key="2">
    <source>
        <dbReference type="ARBA" id="ARBA00007362"/>
    </source>
</evidence>
<feature type="transmembrane region" description="Helical" evidence="7">
    <location>
        <begin position="68"/>
        <end position="85"/>
    </location>
</feature>
<keyword evidence="3" id="KW-1003">Cell membrane</keyword>
<dbReference type="EMBL" id="CP001850">
    <property type="protein sequence ID" value="ADC90775.1"/>
    <property type="molecule type" value="Genomic_DNA"/>
</dbReference>
<name>D3R0Q9_MAGIU</name>
<reference evidence="10" key="1">
    <citation type="submission" date="2009-12" db="EMBL/GenBank/DDBJ databases">
        <title>Sequence of Clostridiales genomosp. BVAB3 str. UPII9-5.</title>
        <authorList>
            <person name="Madupu R."/>
            <person name="Durkin A.S."/>
            <person name="Torralba M."/>
            <person name="Methe B."/>
            <person name="Sutton G.G."/>
            <person name="Strausberg R.L."/>
            <person name="Nelson K.E."/>
        </authorList>
    </citation>
    <scope>NUCLEOTIDE SEQUENCE [LARGE SCALE GENOMIC DNA]</scope>
    <source>
        <strain evidence="10">UPII9-5</strain>
    </source>
</reference>
<protein>
    <submittedName>
        <fullName evidence="9">Putative membrane protein</fullName>
    </submittedName>
</protein>
<dbReference type="GO" id="GO:0005886">
    <property type="term" value="C:plasma membrane"/>
    <property type="evidence" value="ECO:0007669"/>
    <property type="project" value="UniProtKB-SubCell"/>
</dbReference>
<feature type="domain" description="EamA" evidence="8">
    <location>
        <begin position="158"/>
        <end position="291"/>
    </location>
</feature>
<evidence type="ECO:0000256" key="1">
    <source>
        <dbReference type="ARBA" id="ARBA00004651"/>
    </source>
</evidence>